<name>A0A0K2ZIV6_9XANT</name>
<sequence>MKIRLYASLLALMLVFPAACAFAQTAVTANPDHQQLLQGSDARTTANKRLVYDFWRTVFEAGHTEYAPMYMAQDYIQHNPTVANGRDAFLQFLTAFVKPQPIKPRVQLPLVAILAEGDYVTLVSVRTLPDPKDATKTYTTTWFDMFRIQNDKIQEHWDAATK</sequence>
<dbReference type="AlphaFoldDB" id="A0A0K2ZIV6"/>
<organism evidence="2 3">
    <name type="scientific">Xanthomonas graminis pv. poae</name>
    <dbReference type="NCBI Taxonomy" id="227946"/>
    <lineage>
        <taxon>Bacteria</taxon>
        <taxon>Pseudomonadati</taxon>
        <taxon>Pseudomonadota</taxon>
        <taxon>Gammaproteobacteria</taxon>
        <taxon>Lysobacterales</taxon>
        <taxon>Lysobacteraceae</taxon>
        <taxon>Xanthomonas</taxon>
        <taxon>Xanthomonas translucens group</taxon>
        <taxon>Xanthomonas graminis</taxon>
    </lineage>
</organism>
<dbReference type="GO" id="GO:0030638">
    <property type="term" value="P:polyketide metabolic process"/>
    <property type="evidence" value="ECO:0007669"/>
    <property type="project" value="InterPro"/>
</dbReference>
<feature type="chain" id="PRO_5005492314" description="SnoaL-like domain-containing protein" evidence="1">
    <location>
        <begin position="24"/>
        <end position="162"/>
    </location>
</feature>
<proteinExistence type="predicted"/>
<accession>A0A0K2ZIV6</accession>
<protein>
    <recommendedName>
        <fullName evidence="4">SnoaL-like domain-containing protein</fullName>
    </recommendedName>
</protein>
<dbReference type="InterPro" id="IPR032710">
    <property type="entry name" value="NTF2-like_dom_sf"/>
</dbReference>
<dbReference type="InterPro" id="IPR009959">
    <property type="entry name" value="Cyclase_SnoaL-like"/>
</dbReference>
<dbReference type="SUPFAM" id="SSF54427">
    <property type="entry name" value="NTF2-like"/>
    <property type="match status" value="1"/>
</dbReference>
<dbReference type="PANTHER" id="PTHR38436:SF1">
    <property type="entry name" value="ESTER CYCLASE"/>
    <property type="match status" value="1"/>
</dbReference>
<dbReference type="RefSeq" id="WP_053840060.1">
    <property type="nucleotide sequence ID" value="NZ_CP076250.1"/>
</dbReference>
<feature type="signal peptide" evidence="1">
    <location>
        <begin position="1"/>
        <end position="23"/>
    </location>
</feature>
<dbReference type="Gene3D" id="3.10.450.50">
    <property type="match status" value="1"/>
</dbReference>
<dbReference type="Pfam" id="PF07366">
    <property type="entry name" value="SnoaL"/>
    <property type="match status" value="1"/>
</dbReference>
<dbReference type="EMBL" id="CXOK01000019">
    <property type="protein sequence ID" value="CTP84912.1"/>
    <property type="molecule type" value="Genomic_DNA"/>
</dbReference>
<dbReference type="Proteomes" id="UP000041247">
    <property type="component" value="Unassembled WGS sequence"/>
</dbReference>
<evidence type="ECO:0000313" key="3">
    <source>
        <dbReference type="Proteomes" id="UP000041247"/>
    </source>
</evidence>
<reference evidence="2 3" key="1">
    <citation type="submission" date="2015-07" db="EMBL/GenBank/DDBJ databases">
        <authorList>
            <person name="Noorani M."/>
        </authorList>
    </citation>
    <scope>NUCLEOTIDE SEQUENCE [LARGE SCALE GENOMIC DNA]</scope>
    <source>
        <strain evidence="2">LMG728</strain>
    </source>
</reference>
<keyword evidence="1" id="KW-0732">Signal</keyword>
<evidence type="ECO:0000313" key="2">
    <source>
        <dbReference type="EMBL" id="CTP84912.1"/>
    </source>
</evidence>
<dbReference type="PANTHER" id="PTHR38436">
    <property type="entry name" value="POLYKETIDE CYCLASE SNOAL-LIKE DOMAIN"/>
    <property type="match status" value="1"/>
</dbReference>
<evidence type="ECO:0000256" key="1">
    <source>
        <dbReference type="SAM" id="SignalP"/>
    </source>
</evidence>
<evidence type="ECO:0008006" key="4">
    <source>
        <dbReference type="Google" id="ProtNLM"/>
    </source>
</evidence>
<gene>
    <name evidence="2" type="ORF">XTPLMG728_0701</name>
</gene>